<dbReference type="Proteomes" id="UP000607653">
    <property type="component" value="Unassembled WGS sequence"/>
</dbReference>
<name>A0A822Z8S5_NELNU</name>
<evidence type="ECO:0000313" key="1">
    <source>
        <dbReference type="EMBL" id="DAD41452.1"/>
    </source>
</evidence>
<evidence type="ECO:0000313" key="2">
    <source>
        <dbReference type="Proteomes" id="UP000607653"/>
    </source>
</evidence>
<organism evidence="1 2">
    <name type="scientific">Nelumbo nucifera</name>
    <name type="common">Sacred lotus</name>
    <dbReference type="NCBI Taxonomy" id="4432"/>
    <lineage>
        <taxon>Eukaryota</taxon>
        <taxon>Viridiplantae</taxon>
        <taxon>Streptophyta</taxon>
        <taxon>Embryophyta</taxon>
        <taxon>Tracheophyta</taxon>
        <taxon>Spermatophyta</taxon>
        <taxon>Magnoliopsida</taxon>
        <taxon>Proteales</taxon>
        <taxon>Nelumbonaceae</taxon>
        <taxon>Nelumbo</taxon>
    </lineage>
</organism>
<dbReference type="EMBL" id="DUZY01000005">
    <property type="protein sequence ID" value="DAD41452.1"/>
    <property type="molecule type" value="Genomic_DNA"/>
</dbReference>
<proteinExistence type="predicted"/>
<reference evidence="1 2" key="1">
    <citation type="journal article" date="2020" name="Mol. Biol. Evol.">
        <title>Distinct Expression and Methylation Patterns for Genes with Different Fates following a Single Whole-Genome Duplication in Flowering Plants.</title>
        <authorList>
            <person name="Shi T."/>
            <person name="Rahmani R.S."/>
            <person name="Gugger P.F."/>
            <person name="Wang M."/>
            <person name="Li H."/>
            <person name="Zhang Y."/>
            <person name="Li Z."/>
            <person name="Wang Q."/>
            <person name="Van de Peer Y."/>
            <person name="Marchal K."/>
            <person name="Chen J."/>
        </authorList>
    </citation>
    <scope>NUCLEOTIDE SEQUENCE [LARGE SCALE GENOMIC DNA]</scope>
    <source>
        <tissue evidence="1">Leaf</tissue>
    </source>
</reference>
<sequence>MVVMLPFICPDNIPMFSASIRINIQTCKRYL</sequence>
<gene>
    <name evidence="1" type="ORF">HUJ06_015775</name>
</gene>
<dbReference type="AlphaFoldDB" id="A0A822Z8S5"/>
<comment type="caution">
    <text evidence="1">The sequence shown here is derived from an EMBL/GenBank/DDBJ whole genome shotgun (WGS) entry which is preliminary data.</text>
</comment>
<accession>A0A822Z8S5</accession>
<protein>
    <submittedName>
        <fullName evidence="1">Uncharacterized protein</fullName>
    </submittedName>
</protein>
<keyword evidence="2" id="KW-1185">Reference proteome</keyword>